<dbReference type="GO" id="GO:0034976">
    <property type="term" value="P:response to endoplasmic reticulum stress"/>
    <property type="evidence" value="ECO:0007669"/>
    <property type="project" value="InterPro"/>
</dbReference>
<gene>
    <name evidence="3" type="ORF">NCGR_LOCUS63090</name>
</gene>
<dbReference type="SMART" id="SM00767">
    <property type="entry name" value="DCD"/>
    <property type="match status" value="1"/>
</dbReference>
<evidence type="ECO:0000313" key="4">
    <source>
        <dbReference type="Proteomes" id="UP000604825"/>
    </source>
</evidence>
<protein>
    <recommendedName>
        <fullName evidence="2">DCD domain-containing protein</fullName>
    </recommendedName>
</protein>
<dbReference type="PANTHER" id="PTHR46034">
    <property type="match status" value="1"/>
</dbReference>
<dbReference type="InterPro" id="IPR013989">
    <property type="entry name" value="Dev_and_cell_death_domain"/>
</dbReference>
<dbReference type="Proteomes" id="UP000604825">
    <property type="component" value="Unassembled WGS sequence"/>
</dbReference>
<feature type="domain" description="DCD" evidence="2">
    <location>
        <begin position="16"/>
        <end position="146"/>
    </location>
</feature>
<dbReference type="InterPro" id="IPR044832">
    <property type="entry name" value="NRP-like"/>
</dbReference>
<dbReference type="OrthoDB" id="1928633at2759"/>
<dbReference type="PANTHER" id="PTHR46034:SF38">
    <property type="entry name" value="OS09G0563700 PROTEIN"/>
    <property type="match status" value="1"/>
</dbReference>
<evidence type="ECO:0000256" key="1">
    <source>
        <dbReference type="SAM" id="MobiDB-lite"/>
    </source>
</evidence>
<proteinExistence type="predicted"/>
<dbReference type="EMBL" id="CAJGYO010000019">
    <property type="protein sequence ID" value="CAD6338992.1"/>
    <property type="molecule type" value="Genomic_DNA"/>
</dbReference>
<evidence type="ECO:0000313" key="3">
    <source>
        <dbReference type="EMBL" id="CAD6338992.1"/>
    </source>
</evidence>
<dbReference type="PROSITE" id="PS51222">
    <property type="entry name" value="DCD"/>
    <property type="match status" value="1"/>
</dbReference>
<feature type="region of interest" description="Disordered" evidence="1">
    <location>
        <begin position="512"/>
        <end position="536"/>
    </location>
</feature>
<name>A0A811SC01_9POAL</name>
<organism evidence="3 4">
    <name type="scientific">Miscanthus lutarioriparius</name>
    <dbReference type="NCBI Taxonomy" id="422564"/>
    <lineage>
        <taxon>Eukaryota</taxon>
        <taxon>Viridiplantae</taxon>
        <taxon>Streptophyta</taxon>
        <taxon>Embryophyta</taxon>
        <taxon>Tracheophyta</taxon>
        <taxon>Spermatophyta</taxon>
        <taxon>Magnoliopsida</taxon>
        <taxon>Liliopsida</taxon>
        <taxon>Poales</taxon>
        <taxon>Poaceae</taxon>
        <taxon>PACMAD clade</taxon>
        <taxon>Panicoideae</taxon>
        <taxon>Andropogonodae</taxon>
        <taxon>Andropogoneae</taxon>
        <taxon>Saccharinae</taxon>
        <taxon>Miscanthus</taxon>
    </lineage>
</organism>
<dbReference type="AlphaFoldDB" id="A0A811SC01"/>
<sequence>MRREGPALSFRQGAAGDMAGAIFMCNISTREQSFQAKVFSLPLEYQSFVTNVRKGMPLFLFDYTLRKLYGVFEAASDGGLNICDAPISSVQRSYPAQVRINIIWKCRPLSEDEFFPAIEDNYYHPRKFYFDLSYEQVVRLYELFDDRRVERPIHDYTKNESLEINHSGKGVLDKESLTPDVPDCNDQSRLSVPNISEVARRYSTPTCMLTDSPLSVEAYPNMLMPLRTETFGPQIAPNLSRHDQVGVHSQCKLFPTAPMTDAVSTHVSAPCSQTSRHYQLVAKQSYLWPQDYPHNTLPSGCTAQEPRKAKFVANQSYPLSHGYLHNGSLTSGYANHNPTYKGSNHLNSTFTLHDRLYPQSSLSNPQSNSDYQVPCDICFNQDRSGAHNNIYACEPQCFSGEALPQAKLSKLGIPTYPEAERDGKAVPAIYQQKTTCTDYIQILDCDQDFKNDRMKKHGTCSNTSDSSDLENELNLPSQLELEEEESIEPLLPNLNFKRRSKAGRWMQIWEKKGESQEESFSPSLKKTKFLQMSRKS</sequence>
<dbReference type="Pfam" id="PF10539">
    <property type="entry name" value="Dev_Cell_Death"/>
    <property type="match status" value="1"/>
</dbReference>
<keyword evidence="4" id="KW-1185">Reference proteome</keyword>
<reference evidence="3" key="1">
    <citation type="submission" date="2020-10" db="EMBL/GenBank/DDBJ databases">
        <authorList>
            <person name="Han B."/>
            <person name="Lu T."/>
            <person name="Zhao Q."/>
            <person name="Huang X."/>
            <person name="Zhao Y."/>
        </authorList>
    </citation>
    <scope>NUCLEOTIDE SEQUENCE</scope>
</reference>
<evidence type="ECO:0000259" key="2">
    <source>
        <dbReference type="PROSITE" id="PS51222"/>
    </source>
</evidence>
<comment type="caution">
    <text evidence="3">The sequence shown here is derived from an EMBL/GenBank/DDBJ whole genome shotgun (WGS) entry which is preliminary data.</text>
</comment>
<accession>A0A811SC01</accession>